<feature type="signal peptide" evidence="9">
    <location>
        <begin position="1"/>
        <end position="18"/>
    </location>
</feature>
<dbReference type="PRINTS" id="PR00759">
    <property type="entry name" value="BASICPTASE"/>
</dbReference>
<sequence length="79" mass="9026">MRTSIFFLCVTFLGTTFADREDMTRNCVDPPDAGTCKGHYVRWNYDALTGKCNKFVYSGCNGNRNRYNSKALCFDNCTE</sequence>
<dbReference type="Proteomes" id="UP001054945">
    <property type="component" value="Unassembled WGS sequence"/>
</dbReference>
<organism evidence="11 12">
    <name type="scientific">Caerostris extrusa</name>
    <name type="common">Bark spider</name>
    <name type="synonym">Caerostris bankana</name>
    <dbReference type="NCBI Taxonomy" id="172846"/>
    <lineage>
        <taxon>Eukaryota</taxon>
        <taxon>Metazoa</taxon>
        <taxon>Ecdysozoa</taxon>
        <taxon>Arthropoda</taxon>
        <taxon>Chelicerata</taxon>
        <taxon>Arachnida</taxon>
        <taxon>Araneae</taxon>
        <taxon>Araneomorphae</taxon>
        <taxon>Entelegynae</taxon>
        <taxon>Araneoidea</taxon>
        <taxon>Araneidae</taxon>
        <taxon>Caerostris</taxon>
    </lineage>
</organism>
<dbReference type="InterPro" id="IPR050098">
    <property type="entry name" value="TFPI/VKTCI-like"/>
</dbReference>
<comment type="caution">
    <text evidence="11">The sequence shown here is derived from an EMBL/GenBank/DDBJ whole genome shotgun (WGS) entry which is preliminary data.</text>
</comment>
<dbReference type="EMBL" id="BPLR01014507">
    <property type="protein sequence ID" value="GIY69238.1"/>
    <property type="molecule type" value="Genomic_DNA"/>
</dbReference>
<gene>
    <name evidence="11" type="ORF">CEXT_261861</name>
</gene>
<dbReference type="Gene3D" id="4.10.410.10">
    <property type="entry name" value="Pancreatic trypsin inhibitor Kunitz domain"/>
    <property type="match status" value="1"/>
</dbReference>
<evidence type="ECO:0000256" key="9">
    <source>
        <dbReference type="SAM" id="SignalP"/>
    </source>
</evidence>
<accession>A0AAV4VGR9</accession>
<dbReference type="PROSITE" id="PS50279">
    <property type="entry name" value="BPTI_KUNITZ_2"/>
    <property type="match status" value="1"/>
</dbReference>
<keyword evidence="12" id="KW-1185">Reference proteome</keyword>
<evidence type="ECO:0000256" key="4">
    <source>
        <dbReference type="ARBA" id="ARBA00022729"/>
    </source>
</evidence>
<dbReference type="FunFam" id="4.10.410.10:FF:000020">
    <property type="entry name" value="Collagen, type VI, alpha 3"/>
    <property type="match status" value="1"/>
</dbReference>
<dbReference type="CDD" id="cd00109">
    <property type="entry name" value="Kunitz-type"/>
    <property type="match status" value="1"/>
</dbReference>
<dbReference type="SMART" id="SM00131">
    <property type="entry name" value="KU"/>
    <property type="match status" value="1"/>
</dbReference>
<dbReference type="InterPro" id="IPR036880">
    <property type="entry name" value="Kunitz_BPTI_sf"/>
</dbReference>
<feature type="chain" id="PRO_5043562587" description="BPTI/Kunitz inhibitor domain-containing protein" evidence="9">
    <location>
        <begin position="19"/>
        <end position="79"/>
    </location>
</feature>
<keyword evidence="2" id="KW-0964">Secreted</keyword>
<evidence type="ECO:0000256" key="8">
    <source>
        <dbReference type="ARBA" id="ARBA00093388"/>
    </source>
</evidence>
<dbReference type="InterPro" id="IPR020901">
    <property type="entry name" value="Prtase_inh_Kunz-CS"/>
</dbReference>
<evidence type="ECO:0000313" key="11">
    <source>
        <dbReference type="EMBL" id="GIY69238.1"/>
    </source>
</evidence>
<keyword evidence="3" id="KW-0646">Protease inhibitor</keyword>
<comment type="subcellular location">
    <subcellularLocation>
        <location evidence="1">Secreted</location>
    </subcellularLocation>
</comment>
<dbReference type="AlphaFoldDB" id="A0AAV4VGR9"/>
<dbReference type="GO" id="GO:0005615">
    <property type="term" value="C:extracellular space"/>
    <property type="evidence" value="ECO:0007669"/>
    <property type="project" value="TreeGrafter"/>
</dbReference>
<protein>
    <recommendedName>
        <fullName evidence="10">BPTI/Kunitz inhibitor domain-containing protein</fullName>
    </recommendedName>
</protein>
<dbReference type="PROSITE" id="PS00280">
    <property type="entry name" value="BPTI_KUNITZ_1"/>
    <property type="match status" value="1"/>
</dbReference>
<dbReference type="GO" id="GO:0004867">
    <property type="term" value="F:serine-type endopeptidase inhibitor activity"/>
    <property type="evidence" value="ECO:0007669"/>
    <property type="project" value="UniProtKB-KW"/>
</dbReference>
<dbReference type="SUPFAM" id="SSF57362">
    <property type="entry name" value="BPTI-like"/>
    <property type="match status" value="1"/>
</dbReference>
<evidence type="ECO:0000256" key="5">
    <source>
        <dbReference type="ARBA" id="ARBA00022900"/>
    </source>
</evidence>
<evidence type="ECO:0000256" key="6">
    <source>
        <dbReference type="ARBA" id="ARBA00023157"/>
    </source>
</evidence>
<dbReference type="InterPro" id="IPR002223">
    <property type="entry name" value="Kunitz_BPTI"/>
</dbReference>
<feature type="domain" description="BPTI/Kunitz inhibitor" evidence="10">
    <location>
        <begin position="27"/>
        <end position="77"/>
    </location>
</feature>
<comment type="function">
    <text evidence="8">Serine protease inhibitor that inhibits trypsin at a molar ratio of 1:1.</text>
</comment>
<reference evidence="11 12" key="1">
    <citation type="submission" date="2021-06" db="EMBL/GenBank/DDBJ databases">
        <title>Caerostris extrusa draft genome.</title>
        <authorList>
            <person name="Kono N."/>
            <person name="Arakawa K."/>
        </authorList>
    </citation>
    <scope>NUCLEOTIDE SEQUENCE [LARGE SCALE GENOMIC DNA]</scope>
</reference>
<comment type="similarity">
    <text evidence="7">Belongs to the venom Kunitz-type family. 03 (sub-Kunitz) subfamily.</text>
</comment>
<dbReference type="PANTHER" id="PTHR10083:SF328">
    <property type="entry name" value="TISSUE FACTOR PATHWAY INHIBITOR"/>
    <property type="match status" value="1"/>
</dbReference>
<evidence type="ECO:0000256" key="7">
    <source>
        <dbReference type="ARBA" id="ARBA00038506"/>
    </source>
</evidence>
<keyword evidence="4 9" id="KW-0732">Signal</keyword>
<evidence type="ECO:0000259" key="10">
    <source>
        <dbReference type="PROSITE" id="PS50279"/>
    </source>
</evidence>
<dbReference type="PANTHER" id="PTHR10083">
    <property type="entry name" value="KUNITZ-TYPE PROTEASE INHIBITOR-RELATED"/>
    <property type="match status" value="1"/>
</dbReference>
<proteinExistence type="inferred from homology"/>
<evidence type="ECO:0000256" key="1">
    <source>
        <dbReference type="ARBA" id="ARBA00004613"/>
    </source>
</evidence>
<dbReference type="Pfam" id="PF00014">
    <property type="entry name" value="Kunitz_BPTI"/>
    <property type="match status" value="1"/>
</dbReference>
<evidence type="ECO:0000256" key="3">
    <source>
        <dbReference type="ARBA" id="ARBA00022690"/>
    </source>
</evidence>
<evidence type="ECO:0000313" key="12">
    <source>
        <dbReference type="Proteomes" id="UP001054945"/>
    </source>
</evidence>
<evidence type="ECO:0000256" key="2">
    <source>
        <dbReference type="ARBA" id="ARBA00022525"/>
    </source>
</evidence>
<keyword evidence="5" id="KW-0722">Serine protease inhibitor</keyword>
<keyword evidence="6" id="KW-1015">Disulfide bond</keyword>
<name>A0AAV4VGR9_CAEEX</name>